<evidence type="ECO:0000256" key="7">
    <source>
        <dbReference type="ARBA" id="ARBA00023284"/>
    </source>
</evidence>
<keyword evidence="4" id="KW-0521">NADP</keyword>
<dbReference type="GO" id="GO:0050660">
    <property type="term" value="F:flavin adenine dinucleotide binding"/>
    <property type="evidence" value="ECO:0007669"/>
    <property type="project" value="TreeGrafter"/>
</dbReference>
<feature type="binding site" evidence="9">
    <location>
        <position position="265"/>
    </location>
    <ligand>
        <name>NAD(+)</name>
        <dbReference type="ChEBI" id="CHEBI:57540"/>
    </ligand>
</feature>
<feature type="disulfide bond" description="Redox-active" evidence="10">
    <location>
        <begin position="42"/>
        <end position="47"/>
    </location>
</feature>
<dbReference type="Proteomes" id="UP000192042">
    <property type="component" value="Chromosome I"/>
</dbReference>
<evidence type="ECO:0000256" key="1">
    <source>
        <dbReference type="ARBA" id="ARBA00007532"/>
    </source>
</evidence>
<protein>
    <submittedName>
        <fullName evidence="14">Putative Dihydrolipoyl dehydrogenase, E3 component of pyruvate and 2-oxoglutarate dehydrogenase complexes</fullName>
        <ecNumber evidence="14">1.8.1.4</ecNumber>
    </submittedName>
</protein>
<dbReference type="AlphaFoldDB" id="A0A1W1I2M7"/>
<evidence type="ECO:0000259" key="13">
    <source>
        <dbReference type="Pfam" id="PF07992"/>
    </source>
</evidence>
<keyword evidence="5 11" id="KW-0560">Oxidoreductase</keyword>
<gene>
    <name evidence="14" type="ORF">NSJP_0957</name>
</gene>
<evidence type="ECO:0000256" key="9">
    <source>
        <dbReference type="PIRSR" id="PIRSR000350-3"/>
    </source>
</evidence>
<evidence type="ECO:0000256" key="5">
    <source>
        <dbReference type="ARBA" id="ARBA00023002"/>
    </source>
</evidence>
<feature type="domain" description="FAD/NAD(P)-binding" evidence="13">
    <location>
        <begin position="5"/>
        <end position="320"/>
    </location>
</feature>
<evidence type="ECO:0000313" key="15">
    <source>
        <dbReference type="Proteomes" id="UP000192042"/>
    </source>
</evidence>
<evidence type="ECO:0000259" key="12">
    <source>
        <dbReference type="Pfam" id="PF02852"/>
    </source>
</evidence>
<organism evidence="14 15">
    <name type="scientific">Nitrospira japonica</name>
    <dbReference type="NCBI Taxonomy" id="1325564"/>
    <lineage>
        <taxon>Bacteria</taxon>
        <taxon>Pseudomonadati</taxon>
        <taxon>Nitrospirota</taxon>
        <taxon>Nitrospiria</taxon>
        <taxon>Nitrospirales</taxon>
        <taxon>Nitrospiraceae</taxon>
        <taxon>Nitrospira</taxon>
    </lineage>
</organism>
<evidence type="ECO:0000256" key="3">
    <source>
        <dbReference type="ARBA" id="ARBA00022827"/>
    </source>
</evidence>
<feature type="binding site" evidence="9">
    <location>
        <begin position="138"/>
        <end position="140"/>
    </location>
    <ligand>
        <name>FAD</name>
        <dbReference type="ChEBI" id="CHEBI:57692"/>
    </ligand>
</feature>
<name>A0A1W1I2M7_9BACT</name>
<dbReference type="PRINTS" id="PR00368">
    <property type="entry name" value="FADPNR"/>
</dbReference>
<proteinExistence type="inferred from homology"/>
<keyword evidence="9" id="KW-0520">NAD</keyword>
<dbReference type="Gene3D" id="3.30.390.30">
    <property type="match status" value="1"/>
</dbReference>
<dbReference type="RefSeq" id="WP_080885712.1">
    <property type="nucleotide sequence ID" value="NZ_LT828648.1"/>
</dbReference>
<dbReference type="InterPro" id="IPR001100">
    <property type="entry name" value="Pyr_nuc-diS_OxRdtase"/>
</dbReference>
<keyword evidence="15" id="KW-1185">Reference proteome</keyword>
<dbReference type="PIRSF" id="PIRSF000350">
    <property type="entry name" value="Mercury_reductase_MerA"/>
    <property type="match status" value="1"/>
</dbReference>
<dbReference type="GO" id="GO:0003955">
    <property type="term" value="F:NAD(P)H dehydrogenase (quinone) activity"/>
    <property type="evidence" value="ECO:0007669"/>
    <property type="project" value="TreeGrafter"/>
</dbReference>
<evidence type="ECO:0000256" key="8">
    <source>
        <dbReference type="PIRSR" id="PIRSR000350-2"/>
    </source>
</evidence>
<dbReference type="PANTHER" id="PTHR43014">
    <property type="entry name" value="MERCURIC REDUCTASE"/>
    <property type="match status" value="1"/>
</dbReference>
<dbReference type="KEGG" id="nja:NSJP_0957"/>
<dbReference type="InterPro" id="IPR004099">
    <property type="entry name" value="Pyr_nucl-diS_OxRdtase_dimer"/>
</dbReference>
<reference evidence="14 15" key="1">
    <citation type="submission" date="2017-03" db="EMBL/GenBank/DDBJ databases">
        <authorList>
            <person name="Afonso C.L."/>
            <person name="Miller P.J."/>
            <person name="Scott M.A."/>
            <person name="Spackman E."/>
            <person name="Goraichik I."/>
            <person name="Dimitrov K.M."/>
            <person name="Suarez D.L."/>
            <person name="Swayne D.E."/>
        </authorList>
    </citation>
    <scope>NUCLEOTIDE SEQUENCE [LARGE SCALE GENOMIC DNA]</scope>
    <source>
        <strain evidence="14">Genome sequencing of Nitrospira japonica strain NJ11</strain>
    </source>
</reference>
<feature type="domain" description="Pyridine nucleotide-disulphide oxidoreductase dimerisation" evidence="12">
    <location>
        <begin position="344"/>
        <end position="448"/>
    </location>
</feature>
<sequence>MANSHDIVIIGGGSAGYAAARTAADRGAQVAIVDQGPLGGLCILRGCMPTKTILRTAEIAALMRRVKEFGLSPVDVTAHLEQIVDRKDRLVREFADYRIEQLRDPRYKLYQGAASFLSPNRVRIGSQEVEAKAFVIATGSVPNDISVPGLHETGYLTSDTLLDLRDRPASMVVLGGGPVALEFGQFFARIGTAVTIIQRSPHLLSHLDPDVGSALEQALREEGIVLYTGTALQRVERSGSNKRVTFHHEGREVHADGALILQALGRRPRIDGLALDKAGVAVINGRVAVDDTMRTSQPHIFAAGDVTNLYDIVHIAVQQGELAGFNALQSEGALRSFDSRLVTDVTFTEPQVATVGLSEMACRAGGIPHLAASYPFADHGKAMCRGDRHGFVKLVASPAGGKLLGAQIVGPEAGELIHELIAVMYYHGTVADLLRMPHYHPTLAEIITYPAETLAERIGLP</sequence>
<accession>A0A1W1I2M7</accession>
<dbReference type="SUPFAM" id="SSF55424">
    <property type="entry name" value="FAD/NAD-linked reductases, dimerisation (C-terminal) domain"/>
    <property type="match status" value="1"/>
</dbReference>
<dbReference type="FunFam" id="3.30.390.30:FF:000001">
    <property type="entry name" value="Dihydrolipoyl dehydrogenase"/>
    <property type="match status" value="1"/>
</dbReference>
<dbReference type="OrthoDB" id="4678789at2"/>
<feature type="binding site" evidence="9">
    <location>
        <position position="305"/>
    </location>
    <ligand>
        <name>NAD(+)</name>
        <dbReference type="ChEBI" id="CHEBI:57540"/>
    </ligand>
</feature>
<dbReference type="EMBL" id="LT828648">
    <property type="protein sequence ID" value="SLM47129.1"/>
    <property type="molecule type" value="Genomic_DNA"/>
</dbReference>
<comment type="cofactor">
    <cofactor evidence="9">
        <name>FAD</name>
        <dbReference type="ChEBI" id="CHEBI:57692"/>
    </cofactor>
    <text evidence="9">Binds 1 FAD per subunit.</text>
</comment>
<dbReference type="InterPro" id="IPR023753">
    <property type="entry name" value="FAD/NAD-binding_dom"/>
</dbReference>
<dbReference type="PANTHER" id="PTHR43014:SF4">
    <property type="entry name" value="PYRIDINE NUCLEOTIDE-DISULFIDE OXIDOREDUCTASE RCLA-RELATED"/>
    <property type="match status" value="1"/>
</dbReference>
<dbReference type="GO" id="GO:0004148">
    <property type="term" value="F:dihydrolipoyl dehydrogenase (NADH) activity"/>
    <property type="evidence" value="ECO:0007669"/>
    <property type="project" value="UniProtKB-EC"/>
</dbReference>
<dbReference type="InterPro" id="IPR012999">
    <property type="entry name" value="Pyr_OxRdtase_I_AS"/>
</dbReference>
<dbReference type="InterPro" id="IPR036188">
    <property type="entry name" value="FAD/NAD-bd_sf"/>
</dbReference>
<feature type="binding site" evidence="9">
    <location>
        <position position="51"/>
    </location>
    <ligand>
        <name>FAD</name>
        <dbReference type="ChEBI" id="CHEBI:57692"/>
    </ligand>
</feature>
<evidence type="ECO:0000313" key="14">
    <source>
        <dbReference type="EMBL" id="SLM47129.1"/>
    </source>
</evidence>
<evidence type="ECO:0000256" key="4">
    <source>
        <dbReference type="ARBA" id="ARBA00022857"/>
    </source>
</evidence>
<keyword evidence="3 9" id="KW-0274">FAD</keyword>
<keyword evidence="7 11" id="KW-0676">Redox-active center</keyword>
<evidence type="ECO:0000256" key="6">
    <source>
        <dbReference type="ARBA" id="ARBA00023157"/>
    </source>
</evidence>
<dbReference type="SUPFAM" id="SSF51905">
    <property type="entry name" value="FAD/NAD(P)-binding domain"/>
    <property type="match status" value="1"/>
</dbReference>
<dbReference type="PROSITE" id="PS00076">
    <property type="entry name" value="PYRIDINE_REDOX_1"/>
    <property type="match status" value="1"/>
</dbReference>
<feature type="active site" description="Proton acceptor" evidence="8">
    <location>
        <position position="440"/>
    </location>
</feature>
<keyword evidence="6" id="KW-1015">Disulfide bond</keyword>
<dbReference type="InterPro" id="IPR016156">
    <property type="entry name" value="FAD/NAD-linked_Rdtase_dimer_sf"/>
</dbReference>
<feature type="binding site" evidence="9">
    <location>
        <begin position="175"/>
        <end position="182"/>
    </location>
    <ligand>
        <name>NAD(+)</name>
        <dbReference type="ChEBI" id="CHEBI:57540"/>
    </ligand>
</feature>
<keyword evidence="9" id="KW-0547">Nucleotide-binding</keyword>
<evidence type="ECO:0000256" key="2">
    <source>
        <dbReference type="ARBA" id="ARBA00022630"/>
    </source>
</evidence>
<dbReference type="Pfam" id="PF07992">
    <property type="entry name" value="Pyr_redox_2"/>
    <property type="match status" value="1"/>
</dbReference>
<dbReference type="Pfam" id="PF02852">
    <property type="entry name" value="Pyr_redox_dim"/>
    <property type="match status" value="1"/>
</dbReference>
<dbReference type="STRING" id="1325564.NSJP_0957"/>
<evidence type="ECO:0000256" key="11">
    <source>
        <dbReference type="RuleBase" id="RU003691"/>
    </source>
</evidence>
<comment type="similarity">
    <text evidence="1 11">Belongs to the class-I pyridine nucleotide-disulfide oxidoreductase family.</text>
</comment>
<evidence type="ECO:0000256" key="10">
    <source>
        <dbReference type="PIRSR" id="PIRSR000350-4"/>
    </source>
</evidence>
<dbReference type="PRINTS" id="PR00411">
    <property type="entry name" value="PNDRDTASEI"/>
</dbReference>
<keyword evidence="14" id="KW-0670">Pyruvate</keyword>
<dbReference type="EC" id="1.8.1.4" evidence="14"/>
<keyword evidence="2 11" id="KW-0285">Flavoprotein</keyword>
<dbReference type="Gene3D" id="3.50.50.60">
    <property type="entry name" value="FAD/NAD(P)-binding domain"/>
    <property type="match status" value="2"/>
</dbReference>